<dbReference type="InterPro" id="IPR038764">
    <property type="entry name" value="GNAT_N_AcTrfase_prd"/>
</dbReference>
<proteinExistence type="predicted"/>
<dbReference type="PANTHER" id="PTHR41700:SF1">
    <property type="entry name" value="N-ACETYLTRANSFERASE DOMAIN-CONTAINING PROTEIN"/>
    <property type="match status" value="1"/>
</dbReference>
<keyword evidence="2" id="KW-1185">Reference proteome</keyword>
<protein>
    <recommendedName>
        <fullName evidence="3">N-acetyltransferase domain-containing protein</fullName>
    </recommendedName>
</protein>
<evidence type="ECO:0000313" key="2">
    <source>
        <dbReference type="Proteomes" id="UP000033740"/>
    </source>
</evidence>
<comment type="caution">
    <text evidence="1">The sequence shown here is derived from an EMBL/GenBank/DDBJ whole genome shotgun (WGS) entry which is preliminary data.</text>
</comment>
<dbReference type="PATRIC" id="fig|582680.6.peg.2122"/>
<name>A0A0F0LJM8_9MICO</name>
<dbReference type="Proteomes" id="UP000033740">
    <property type="component" value="Unassembled WGS sequence"/>
</dbReference>
<accession>A0A0F0LJM8</accession>
<dbReference type="InterPro" id="IPR016181">
    <property type="entry name" value="Acyl_CoA_acyltransferase"/>
</dbReference>
<gene>
    <name evidence="1" type="ORF">RS86_02057</name>
</gene>
<sequence>MTIMGTSMQETAAAADAAGAAAAEAGIEVRILSRVEEFAQVTALFRSIWTAEGDRAPVNVETLRALSKAGSYVGGAFEGDELVGACFGFFAAPERRALHSHIAGVSARMRGRNVGFALKVHQRSWALEQGLDEISWTFDPLISRNAYFNLVKLSATPTGYLRNFYGQMSDALNGADDTDRMLVTWYLHDPAVTAACRGSAPDAPTALAEPLLSREDDTIPVVHETSARLVRVSLPRDIESLRRTDPELATRWRLAVRATLGDLMDDGARVLSFDRSGAYTIDRGEVQ</sequence>
<dbReference type="AlphaFoldDB" id="A0A0F0LJM8"/>
<dbReference type="EMBL" id="JYIX01000035">
    <property type="protein sequence ID" value="KJL32884.1"/>
    <property type="molecule type" value="Genomic_DNA"/>
</dbReference>
<evidence type="ECO:0000313" key="1">
    <source>
        <dbReference type="EMBL" id="KJL32884.1"/>
    </source>
</evidence>
<organism evidence="1 2">
    <name type="scientific">Microbacterium azadirachtae</name>
    <dbReference type="NCBI Taxonomy" id="582680"/>
    <lineage>
        <taxon>Bacteria</taxon>
        <taxon>Bacillati</taxon>
        <taxon>Actinomycetota</taxon>
        <taxon>Actinomycetes</taxon>
        <taxon>Micrococcales</taxon>
        <taxon>Microbacteriaceae</taxon>
        <taxon>Microbacterium</taxon>
    </lineage>
</organism>
<dbReference type="STRING" id="582680.RS86_02057"/>
<dbReference type="SUPFAM" id="SSF55729">
    <property type="entry name" value="Acyl-CoA N-acyltransferases (Nat)"/>
    <property type="match status" value="1"/>
</dbReference>
<dbReference type="RefSeq" id="WP_152642136.1">
    <property type="nucleotide sequence ID" value="NZ_JYIX01000035.1"/>
</dbReference>
<evidence type="ECO:0008006" key="3">
    <source>
        <dbReference type="Google" id="ProtNLM"/>
    </source>
</evidence>
<reference evidence="1 2" key="1">
    <citation type="submission" date="2015-02" db="EMBL/GenBank/DDBJ databases">
        <title>Draft genome sequences of ten Microbacterium spp. with emphasis on heavy metal contaminated environments.</title>
        <authorList>
            <person name="Corretto E."/>
        </authorList>
    </citation>
    <scope>NUCLEOTIDE SEQUENCE [LARGE SCALE GENOMIC DNA]</scope>
    <source>
        <strain evidence="1 2">ARN176</strain>
    </source>
</reference>
<dbReference type="PANTHER" id="PTHR41700">
    <property type="entry name" value="GCN5-RELATED N-ACETYLTRANSFERASE"/>
    <property type="match status" value="1"/>
</dbReference>
<dbReference type="Gene3D" id="3.40.630.30">
    <property type="match status" value="1"/>
</dbReference>